<evidence type="ECO:0000313" key="2">
    <source>
        <dbReference type="Proteomes" id="UP000439113"/>
    </source>
</evidence>
<dbReference type="CDD" id="cd00248">
    <property type="entry name" value="Mth938-like"/>
    <property type="match status" value="1"/>
</dbReference>
<dbReference type="Pfam" id="PF04430">
    <property type="entry name" value="DUF498"/>
    <property type="match status" value="1"/>
</dbReference>
<protein>
    <recommendedName>
        <fullName evidence="3">Mth938-like domain-containing protein</fullName>
    </recommendedName>
</protein>
<evidence type="ECO:0000313" key="1">
    <source>
        <dbReference type="EMBL" id="MTV30434.1"/>
    </source>
</evidence>
<comment type="caution">
    <text evidence="1">The sequence shown here is derived from an EMBL/GenBank/DDBJ whole genome shotgun (WGS) entry which is preliminary data.</text>
</comment>
<dbReference type="SUPFAM" id="SSF64076">
    <property type="entry name" value="MTH938-like"/>
    <property type="match status" value="1"/>
</dbReference>
<dbReference type="Proteomes" id="UP000439113">
    <property type="component" value="Unassembled WGS sequence"/>
</dbReference>
<dbReference type="RefSeq" id="WP_155445089.1">
    <property type="nucleotide sequence ID" value="NZ_JAOQNR010000003.1"/>
</dbReference>
<proteinExistence type="predicted"/>
<sequence>MSEGRKYDGFLPGAHRIEAIGQGAFAFGGVSHVGSLLLLPDGVRAIAATRFSDVDEAVLAPLFALPRGDVDLLLFGCGPSLQPVSAALRRRLLDAGVRCDPMSTGNAAQTYSILLGEKRRVGALLIAVA</sequence>
<dbReference type="EMBL" id="WNKS01000003">
    <property type="protein sequence ID" value="MTV30434.1"/>
    <property type="molecule type" value="Genomic_DNA"/>
</dbReference>
<dbReference type="OrthoDB" id="7351393at2"/>
<dbReference type="InterPro" id="IPR007523">
    <property type="entry name" value="NDUFAF3/AAMDC"/>
</dbReference>
<dbReference type="PANTHER" id="PTHR21192:SF2">
    <property type="entry name" value="NADH DEHYDROGENASE [UBIQUINONE] 1 ALPHA SUBCOMPLEX ASSEMBLY FACTOR 3"/>
    <property type="match status" value="1"/>
</dbReference>
<reference evidence="1 2" key="1">
    <citation type="submission" date="2019-11" db="EMBL/GenBank/DDBJ databases">
        <title>Whole-genome sequence of a Rhodoblastus acidophilus DSM 142.</title>
        <authorList>
            <person name="Kyndt J.A."/>
            <person name="Meyer T.E."/>
        </authorList>
    </citation>
    <scope>NUCLEOTIDE SEQUENCE [LARGE SCALE GENOMIC DNA]</scope>
    <source>
        <strain evidence="1 2">DSM 142</strain>
    </source>
</reference>
<dbReference type="AlphaFoldDB" id="A0A6N8DNT3"/>
<dbReference type="InterPro" id="IPR036748">
    <property type="entry name" value="MTH938-like_sf"/>
</dbReference>
<gene>
    <name evidence="1" type="ORF">GJ654_05445</name>
</gene>
<accession>A0A6N8DNT3</accession>
<evidence type="ECO:0008006" key="3">
    <source>
        <dbReference type="Google" id="ProtNLM"/>
    </source>
</evidence>
<name>A0A6N8DNT3_RHOAC</name>
<dbReference type="PANTHER" id="PTHR21192">
    <property type="entry name" value="NUCLEAR PROTEIN E3-3"/>
    <property type="match status" value="1"/>
</dbReference>
<organism evidence="1 2">
    <name type="scientific">Rhodoblastus acidophilus</name>
    <name type="common">Rhodopseudomonas acidophila</name>
    <dbReference type="NCBI Taxonomy" id="1074"/>
    <lineage>
        <taxon>Bacteria</taxon>
        <taxon>Pseudomonadati</taxon>
        <taxon>Pseudomonadota</taxon>
        <taxon>Alphaproteobacteria</taxon>
        <taxon>Hyphomicrobiales</taxon>
        <taxon>Rhodoblastaceae</taxon>
        <taxon>Rhodoblastus</taxon>
    </lineage>
</organism>
<dbReference type="Gene3D" id="3.40.1230.10">
    <property type="entry name" value="MTH938-like"/>
    <property type="match status" value="1"/>
</dbReference>